<proteinExistence type="predicted"/>
<dbReference type="EMBL" id="BOQE01000001">
    <property type="protein sequence ID" value="GIM45079.1"/>
    <property type="molecule type" value="Genomic_DNA"/>
</dbReference>
<feature type="transmembrane region" description="Helical" evidence="1">
    <location>
        <begin position="46"/>
        <end position="65"/>
    </location>
</feature>
<evidence type="ECO:0008006" key="4">
    <source>
        <dbReference type="Google" id="ProtNLM"/>
    </source>
</evidence>
<evidence type="ECO:0000313" key="2">
    <source>
        <dbReference type="EMBL" id="GIM45079.1"/>
    </source>
</evidence>
<dbReference type="Pfam" id="PF10027">
    <property type="entry name" value="DUF2269"/>
    <property type="match status" value="1"/>
</dbReference>
<keyword evidence="1" id="KW-0472">Membrane</keyword>
<dbReference type="Proteomes" id="UP001057291">
    <property type="component" value="Unassembled WGS sequence"/>
</dbReference>
<reference evidence="2" key="1">
    <citation type="journal article" date="2023" name="Int. J. Syst. Evol. Microbiol.">
        <title>Collibacillus ludicampi gen. nov., sp. nov., a new soil bacterium of the family Alicyclobacillaceae.</title>
        <authorList>
            <person name="Jojima T."/>
            <person name="Ioku Y."/>
            <person name="Fukuta Y."/>
            <person name="Shirasaka N."/>
            <person name="Matsumura Y."/>
            <person name="Mori M."/>
        </authorList>
    </citation>
    <scope>NUCLEOTIDE SEQUENCE</scope>
    <source>
        <strain evidence="2">TP075</strain>
    </source>
</reference>
<evidence type="ECO:0000256" key="1">
    <source>
        <dbReference type="SAM" id="Phobius"/>
    </source>
</evidence>
<dbReference type="InterPro" id="IPR018729">
    <property type="entry name" value="DUF2269_transmembrane"/>
</dbReference>
<keyword evidence="3" id="KW-1185">Reference proteome</keyword>
<evidence type="ECO:0000313" key="3">
    <source>
        <dbReference type="Proteomes" id="UP001057291"/>
    </source>
</evidence>
<gene>
    <name evidence="2" type="ORF">DNHGIG_06280</name>
</gene>
<dbReference type="AlphaFoldDB" id="A0AAV4LBP4"/>
<comment type="caution">
    <text evidence="2">The sequence shown here is derived from an EMBL/GenBank/DDBJ whole genome shotgun (WGS) entry which is preliminary data.</text>
</comment>
<feature type="transmembrane region" description="Helical" evidence="1">
    <location>
        <begin position="112"/>
        <end position="135"/>
    </location>
</feature>
<accession>A0AAV4LBP4</accession>
<feature type="transmembrane region" description="Helical" evidence="1">
    <location>
        <begin position="71"/>
        <end position="91"/>
    </location>
</feature>
<dbReference type="RefSeq" id="WP_282198312.1">
    <property type="nucleotide sequence ID" value="NZ_BOQE01000001.1"/>
</dbReference>
<feature type="transmembrane region" description="Helical" evidence="1">
    <location>
        <begin position="6"/>
        <end position="26"/>
    </location>
</feature>
<organism evidence="2 3">
    <name type="scientific">Collibacillus ludicampi</name>
    <dbReference type="NCBI Taxonomy" id="2771369"/>
    <lineage>
        <taxon>Bacteria</taxon>
        <taxon>Bacillati</taxon>
        <taxon>Bacillota</taxon>
        <taxon>Bacilli</taxon>
        <taxon>Bacillales</taxon>
        <taxon>Alicyclobacillaceae</taxon>
        <taxon>Collibacillus</taxon>
    </lineage>
</organism>
<protein>
    <recommendedName>
        <fullName evidence="4">DUF2269 family protein</fullName>
    </recommendedName>
</protein>
<keyword evidence="1" id="KW-1133">Transmembrane helix</keyword>
<sequence>MIFYVMLALHGIAVLVKLGLLLYIPFLKNVTQVQSFLEKYRKIDRAADLFLWGTGAGMLFVTSWSLLLQTWLWLSILLYVLVFLLIKKVLIRRLQEIAASKKIYARDEIKTLRTENLCVGLVIVALLASIGTLMVTKPSF</sequence>
<name>A0AAV4LBP4_9BACL</name>
<keyword evidence="1" id="KW-0812">Transmembrane</keyword>